<reference evidence="1 2" key="1">
    <citation type="submission" date="2017-12" db="EMBL/GenBank/DDBJ databases">
        <title>Comparative genomics of Botrytis spp.</title>
        <authorList>
            <person name="Valero-Jimenez C.A."/>
            <person name="Tapia P."/>
            <person name="Veloso J."/>
            <person name="Silva-Moreno E."/>
            <person name="Staats M."/>
            <person name="Valdes J.H."/>
            <person name="Van Kan J.A.L."/>
        </authorList>
    </citation>
    <scope>NUCLEOTIDE SEQUENCE [LARGE SCALE GENOMIC DNA]</scope>
    <source>
        <strain evidence="1 2">Bh0001</strain>
    </source>
</reference>
<comment type="caution">
    <text evidence="1">The sequence shown here is derived from an EMBL/GenBank/DDBJ whole genome shotgun (WGS) entry which is preliminary data.</text>
</comment>
<name>A0A4Z1GNP7_9HELO</name>
<sequence length="156" mass="16664">MTVPYTSYMNSLALTHPLAMITTKLVSEYTADQVAAQNLMANVPNTLFTGQANFGVDAATVIRPEAFEKAALDCHLMTSDLDLLAIKGFQPLGGLSRIWAFNNLPVTNLTLKRSGATGSELNISHESVEGPKIGFVGDNSTVGDFLADAAMKSQKK</sequence>
<gene>
    <name evidence="1" type="ORF">BHYA_0072g00190</name>
</gene>
<organism evidence="1 2">
    <name type="scientific">Botrytis hyacinthi</name>
    <dbReference type="NCBI Taxonomy" id="278943"/>
    <lineage>
        <taxon>Eukaryota</taxon>
        <taxon>Fungi</taxon>
        <taxon>Dikarya</taxon>
        <taxon>Ascomycota</taxon>
        <taxon>Pezizomycotina</taxon>
        <taxon>Leotiomycetes</taxon>
        <taxon>Helotiales</taxon>
        <taxon>Sclerotiniaceae</taxon>
        <taxon>Botrytis</taxon>
    </lineage>
</organism>
<proteinExistence type="predicted"/>
<dbReference type="EMBL" id="PQXK01000072">
    <property type="protein sequence ID" value="TGO38556.1"/>
    <property type="molecule type" value="Genomic_DNA"/>
</dbReference>
<dbReference type="AlphaFoldDB" id="A0A4Z1GNP7"/>
<accession>A0A4Z1GNP7</accession>
<keyword evidence="2" id="KW-1185">Reference proteome</keyword>
<protein>
    <submittedName>
        <fullName evidence="1">Uncharacterized protein</fullName>
    </submittedName>
</protein>
<dbReference type="Proteomes" id="UP000297814">
    <property type="component" value="Unassembled WGS sequence"/>
</dbReference>
<evidence type="ECO:0000313" key="2">
    <source>
        <dbReference type="Proteomes" id="UP000297814"/>
    </source>
</evidence>
<evidence type="ECO:0000313" key="1">
    <source>
        <dbReference type="EMBL" id="TGO38556.1"/>
    </source>
</evidence>